<evidence type="ECO:0000256" key="2">
    <source>
        <dbReference type="ARBA" id="ARBA00023274"/>
    </source>
</evidence>
<name>A0A165CJD4_9APHY</name>
<dbReference type="FunCoup" id="A0A165CJD4">
    <property type="interactions" value="42"/>
</dbReference>
<dbReference type="GeneID" id="63830953"/>
<dbReference type="CDD" id="cd00165">
    <property type="entry name" value="S4"/>
    <property type="match status" value="1"/>
</dbReference>
<keyword evidence="5" id="KW-1185">Reference proteome</keyword>
<comment type="similarity">
    <text evidence="1">Belongs to the universal ribosomal protein uS4 family.</text>
</comment>
<dbReference type="GO" id="GO:0019843">
    <property type="term" value="F:rRNA binding"/>
    <property type="evidence" value="ECO:0007669"/>
    <property type="project" value="InterPro"/>
</dbReference>
<dbReference type="PANTHER" id="PTHR11831:SF4">
    <property type="entry name" value="SMALL RIBOSOMAL SUBUNIT PROTEIN US4M"/>
    <property type="match status" value="1"/>
</dbReference>
<gene>
    <name evidence="4" type="ORF">LAESUDRAFT_791048</name>
</gene>
<keyword evidence="2" id="KW-0687">Ribonucleoprotein</keyword>
<feature type="compositionally biased region" description="Basic and acidic residues" evidence="3">
    <location>
        <begin position="159"/>
        <end position="169"/>
    </location>
</feature>
<dbReference type="InterPro" id="IPR022801">
    <property type="entry name" value="Ribosomal_uS4"/>
</dbReference>
<sequence length="258" mass="29352">MRDANVYNLKRAMPRMSWNHRWIAKALLRAYHGDLHPPDVRSHVIKSANLAALNKWAHRDMAAEKEAKRLELEQAKGLAPVGSLMFREVERWLDVLVFRCCFAHIVYEAWRLIIHREVMLNGQKHMHPNTRLAPDDVISTKENTGAATSTTASDAQDASECRAKEEPKSPKPKRKSDLTPFHLPPYASPSIFIHAYIEPSFATCSAVYLCHPTALPGYSEIPTPYDADGELVRAAWEWYSHVRPCMRSKRQLSLDAGE</sequence>
<dbReference type="InterPro" id="IPR036986">
    <property type="entry name" value="S4_RNA-bd_sf"/>
</dbReference>
<evidence type="ECO:0000256" key="1">
    <source>
        <dbReference type="ARBA" id="ARBA00007465"/>
    </source>
</evidence>
<proteinExistence type="inferred from homology"/>
<dbReference type="SUPFAM" id="SSF55174">
    <property type="entry name" value="Alpha-L RNA-binding motif"/>
    <property type="match status" value="1"/>
</dbReference>
<dbReference type="Proteomes" id="UP000076871">
    <property type="component" value="Unassembled WGS sequence"/>
</dbReference>
<dbReference type="STRING" id="1314785.A0A165CJD4"/>
<dbReference type="GO" id="GO:0005763">
    <property type="term" value="C:mitochondrial small ribosomal subunit"/>
    <property type="evidence" value="ECO:0007669"/>
    <property type="project" value="TreeGrafter"/>
</dbReference>
<organism evidence="4 5">
    <name type="scientific">Laetiporus sulphureus 93-53</name>
    <dbReference type="NCBI Taxonomy" id="1314785"/>
    <lineage>
        <taxon>Eukaryota</taxon>
        <taxon>Fungi</taxon>
        <taxon>Dikarya</taxon>
        <taxon>Basidiomycota</taxon>
        <taxon>Agaricomycotina</taxon>
        <taxon>Agaricomycetes</taxon>
        <taxon>Polyporales</taxon>
        <taxon>Laetiporus</taxon>
    </lineage>
</organism>
<dbReference type="GO" id="GO:0003735">
    <property type="term" value="F:structural constituent of ribosome"/>
    <property type="evidence" value="ECO:0007669"/>
    <property type="project" value="TreeGrafter"/>
</dbReference>
<dbReference type="RefSeq" id="XP_040760656.1">
    <property type="nucleotide sequence ID" value="XM_040913925.1"/>
</dbReference>
<dbReference type="PANTHER" id="PTHR11831">
    <property type="entry name" value="30S 40S RIBOSOMAL PROTEIN"/>
    <property type="match status" value="1"/>
</dbReference>
<dbReference type="Gene3D" id="3.10.290.10">
    <property type="entry name" value="RNA-binding S4 domain"/>
    <property type="match status" value="1"/>
</dbReference>
<dbReference type="InParanoid" id="A0A165CJD4"/>
<dbReference type="OrthoDB" id="3356781at2759"/>
<feature type="region of interest" description="Disordered" evidence="3">
    <location>
        <begin position="142"/>
        <end position="180"/>
    </location>
</feature>
<evidence type="ECO:0000256" key="3">
    <source>
        <dbReference type="SAM" id="MobiDB-lite"/>
    </source>
</evidence>
<accession>A0A165CJD4</accession>
<dbReference type="GO" id="GO:0042274">
    <property type="term" value="P:ribosomal small subunit biogenesis"/>
    <property type="evidence" value="ECO:0007669"/>
    <property type="project" value="TreeGrafter"/>
</dbReference>
<reference evidence="4 5" key="1">
    <citation type="journal article" date="2016" name="Mol. Biol. Evol.">
        <title>Comparative Genomics of Early-Diverging Mushroom-Forming Fungi Provides Insights into the Origins of Lignocellulose Decay Capabilities.</title>
        <authorList>
            <person name="Nagy L.G."/>
            <person name="Riley R."/>
            <person name="Tritt A."/>
            <person name="Adam C."/>
            <person name="Daum C."/>
            <person name="Floudas D."/>
            <person name="Sun H."/>
            <person name="Yadav J.S."/>
            <person name="Pangilinan J."/>
            <person name="Larsson K.H."/>
            <person name="Matsuura K."/>
            <person name="Barry K."/>
            <person name="Labutti K."/>
            <person name="Kuo R."/>
            <person name="Ohm R.A."/>
            <person name="Bhattacharya S.S."/>
            <person name="Shirouzu T."/>
            <person name="Yoshinaga Y."/>
            <person name="Martin F.M."/>
            <person name="Grigoriev I.V."/>
            <person name="Hibbett D.S."/>
        </authorList>
    </citation>
    <scope>NUCLEOTIDE SEQUENCE [LARGE SCALE GENOMIC DNA]</scope>
    <source>
        <strain evidence="4 5">93-53</strain>
    </source>
</reference>
<protein>
    <submittedName>
        <fullName evidence="4">Uncharacterized protein</fullName>
    </submittedName>
</protein>
<feature type="compositionally biased region" description="Low complexity" evidence="3">
    <location>
        <begin position="146"/>
        <end position="158"/>
    </location>
</feature>
<evidence type="ECO:0000313" key="4">
    <source>
        <dbReference type="EMBL" id="KZT02916.1"/>
    </source>
</evidence>
<evidence type="ECO:0000313" key="5">
    <source>
        <dbReference type="Proteomes" id="UP000076871"/>
    </source>
</evidence>
<dbReference type="AlphaFoldDB" id="A0A165CJD4"/>
<dbReference type="EMBL" id="KV427648">
    <property type="protein sequence ID" value="KZT02916.1"/>
    <property type="molecule type" value="Genomic_DNA"/>
</dbReference>